<evidence type="ECO:0000313" key="1">
    <source>
        <dbReference type="EMBL" id="MEN2793661.1"/>
    </source>
</evidence>
<organism evidence="1 2">
    <name type="scientific">Sphingomonas oligophenolica</name>
    <dbReference type="NCBI Taxonomy" id="301154"/>
    <lineage>
        <taxon>Bacteria</taxon>
        <taxon>Pseudomonadati</taxon>
        <taxon>Pseudomonadota</taxon>
        <taxon>Alphaproteobacteria</taxon>
        <taxon>Sphingomonadales</taxon>
        <taxon>Sphingomonadaceae</taxon>
        <taxon>Sphingomonas</taxon>
    </lineage>
</organism>
<dbReference type="Proteomes" id="UP001419910">
    <property type="component" value="Unassembled WGS sequence"/>
</dbReference>
<reference evidence="1 2" key="1">
    <citation type="submission" date="2024-05" db="EMBL/GenBank/DDBJ databases">
        <authorList>
            <person name="Liu Q."/>
            <person name="Xin Y.-H."/>
        </authorList>
    </citation>
    <scope>NUCLEOTIDE SEQUENCE [LARGE SCALE GENOMIC DNA]</scope>
    <source>
        <strain evidence="1 2">CGMCC 1.10181</strain>
    </source>
</reference>
<comment type="caution">
    <text evidence="1">The sequence shown here is derived from an EMBL/GenBank/DDBJ whole genome shotgun (WGS) entry which is preliminary data.</text>
</comment>
<accession>A0ABU9YCZ3</accession>
<dbReference type="EMBL" id="JBDIME010000063">
    <property type="protein sequence ID" value="MEN2793661.1"/>
    <property type="molecule type" value="Genomic_DNA"/>
</dbReference>
<sequence length="145" mass="16647">MPIMAVQEQNDARGAARVLARTIKKCVDDARDPARHKTSFRNMYHLLESYRSHRFIPLEYQPRSERGPESLNILPSADQHVGDLRIALESALDQIYDDREKGIVSLEQVMRSMAYPDKLPAPQLEDKERTSEFLSTFIDRLYAAG</sequence>
<protein>
    <submittedName>
        <fullName evidence="1">Uncharacterized protein</fullName>
    </submittedName>
</protein>
<dbReference type="RefSeq" id="WP_343892143.1">
    <property type="nucleotide sequence ID" value="NZ_BAAAEH010000051.1"/>
</dbReference>
<gene>
    <name evidence="1" type="ORF">ABC974_28880</name>
</gene>
<name>A0ABU9YCZ3_9SPHN</name>
<evidence type="ECO:0000313" key="2">
    <source>
        <dbReference type="Proteomes" id="UP001419910"/>
    </source>
</evidence>
<proteinExistence type="predicted"/>
<keyword evidence="2" id="KW-1185">Reference proteome</keyword>